<proteinExistence type="predicted"/>
<evidence type="ECO:0000313" key="2">
    <source>
        <dbReference type="EMBL" id="KKK64343.1"/>
    </source>
</evidence>
<feature type="compositionally biased region" description="Basic and acidic residues" evidence="1">
    <location>
        <begin position="1"/>
        <end position="16"/>
    </location>
</feature>
<feature type="region of interest" description="Disordered" evidence="1">
    <location>
        <begin position="1"/>
        <end position="55"/>
    </location>
</feature>
<evidence type="ECO:0000256" key="1">
    <source>
        <dbReference type="SAM" id="MobiDB-lite"/>
    </source>
</evidence>
<reference evidence="2" key="1">
    <citation type="journal article" date="2015" name="Nature">
        <title>Complex archaea that bridge the gap between prokaryotes and eukaryotes.</title>
        <authorList>
            <person name="Spang A."/>
            <person name="Saw J.H."/>
            <person name="Jorgensen S.L."/>
            <person name="Zaremba-Niedzwiedzka K."/>
            <person name="Martijn J."/>
            <person name="Lind A.E."/>
            <person name="van Eijk R."/>
            <person name="Schleper C."/>
            <person name="Guy L."/>
            <person name="Ettema T.J."/>
        </authorList>
    </citation>
    <scope>NUCLEOTIDE SEQUENCE</scope>
</reference>
<feature type="compositionally biased region" description="Basic and acidic residues" evidence="1">
    <location>
        <begin position="24"/>
        <end position="35"/>
    </location>
</feature>
<gene>
    <name evidence="2" type="ORF">LCGC14_2985150</name>
</gene>
<comment type="caution">
    <text evidence="2">The sequence shown here is derived from an EMBL/GenBank/DDBJ whole genome shotgun (WGS) entry which is preliminary data.</text>
</comment>
<dbReference type="AlphaFoldDB" id="A0A0F8X6B2"/>
<name>A0A0F8X6B2_9ZZZZ</name>
<organism evidence="2">
    <name type="scientific">marine sediment metagenome</name>
    <dbReference type="NCBI Taxonomy" id="412755"/>
    <lineage>
        <taxon>unclassified sequences</taxon>
        <taxon>metagenomes</taxon>
        <taxon>ecological metagenomes</taxon>
    </lineage>
</organism>
<protein>
    <submittedName>
        <fullName evidence="2">Uncharacterized protein</fullName>
    </submittedName>
</protein>
<feature type="compositionally biased region" description="Low complexity" evidence="1">
    <location>
        <begin position="36"/>
        <end position="46"/>
    </location>
</feature>
<dbReference type="EMBL" id="LAZR01061062">
    <property type="protein sequence ID" value="KKK64343.1"/>
    <property type="molecule type" value="Genomic_DNA"/>
</dbReference>
<sequence>MAYKDKNKQREAVRDAARRRRAREKSITAEARVEPTEVSPEVVPNESGCETPEGRVQAVPDRYGSQDCQCLHCAVNKRKGGKHTINHWSYKPAHELEKNEINRICLLGDVDYQGVMQGSEVA</sequence>
<accession>A0A0F8X6B2</accession>